<evidence type="ECO:0000256" key="1">
    <source>
        <dbReference type="ARBA" id="ARBA00004141"/>
    </source>
</evidence>
<dbReference type="PANTHER" id="PTHR31154">
    <property type="entry name" value="MEMBRANE TRANSPORTER PROTEIN"/>
    <property type="match status" value="1"/>
</dbReference>
<evidence type="ECO:0000256" key="2">
    <source>
        <dbReference type="ARBA" id="ARBA00009142"/>
    </source>
</evidence>
<comment type="similarity">
    <text evidence="2 6">Belongs to the 4-toluene sulfonate uptake permease (TSUP) (TC 2.A.102) family.</text>
</comment>
<dbReference type="Pfam" id="PF01925">
    <property type="entry name" value="TauE"/>
    <property type="match status" value="1"/>
</dbReference>
<keyword evidence="3 6" id="KW-0812">Transmembrane</keyword>
<accession>A0ABY7AM07</accession>
<sequence>MKLIKNKRIWLYPFALIGLISFWLIADKPMALSQLYYEYWAASATMVFGSFVAGVTPLGGGAVAFPVLTKVFNVNAIDAKYFSLTIQTIGMGFASLFLISRRVKIHWELLVYCFPAAIIVLPFALEQTSLSAQWLRFAFSEFILITAWVLWLCNHSLHARQHSLKFKPLILFATALLGSFLSASIGSGSDVVLFFILVYVLKYPIKEAIPSTVVLMAFNAICASIWFVFINPIALSDFVINSWWAACLVAAIGAPLGAFMLTVLKEHFLRRLIYVVISIELISTVFNHNLAIELRYAVAASTCLLLLAIAHKRLFHKAKQIEHQAELD</sequence>
<evidence type="ECO:0000313" key="8">
    <source>
        <dbReference type="Proteomes" id="UP001163726"/>
    </source>
</evidence>
<feature type="transmembrane region" description="Helical" evidence="6">
    <location>
        <begin position="137"/>
        <end position="157"/>
    </location>
</feature>
<evidence type="ECO:0000256" key="3">
    <source>
        <dbReference type="ARBA" id="ARBA00022692"/>
    </source>
</evidence>
<dbReference type="RefSeq" id="WP_268074924.1">
    <property type="nucleotide sequence ID" value="NZ_CP109965.1"/>
</dbReference>
<protein>
    <recommendedName>
        <fullName evidence="6">Probable membrane transporter protein</fullName>
    </recommendedName>
</protein>
<reference evidence="7" key="1">
    <citation type="submission" date="2022-10" db="EMBL/GenBank/DDBJ databases">
        <title>Catenovulum adriacola sp. nov. isolated in the Harbour of Susak.</title>
        <authorList>
            <person name="Schoch T."/>
            <person name="Reich S.J."/>
            <person name="Stoeferle S."/>
            <person name="Flaiz M."/>
            <person name="Kazda M."/>
            <person name="Riedel C.U."/>
            <person name="Duerre P."/>
        </authorList>
    </citation>
    <scope>NUCLEOTIDE SEQUENCE</scope>
    <source>
        <strain evidence="7">TS8</strain>
    </source>
</reference>
<feature type="transmembrane region" description="Helical" evidence="6">
    <location>
        <begin position="169"/>
        <end position="201"/>
    </location>
</feature>
<dbReference type="PANTHER" id="PTHR31154:SF4">
    <property type="entry name" value="MEMBRANE TRANSPORTER PROTEIN"/>
    <property type="match status" value="1"/>
</dbReference>
<evidence type="ECO:0000313" key="7">
    <source>
        <dbReference type="EMBL" id="WAJ70574.1"/>
    </source>
</evidence>
<comment type="subcellular location">
    <subcellularLocation>
        <location evidence="6">Cell membrane</location>
        <topology evidence="6">Multi-pass membrane protein</topology>
    </subcellularLocation>
    <subcellularLocation>
        <location evidence="1">Membrane</location>
        <topology evidence="1">Multi-pass membrane protein</topology>
    </subcellularLocation>
</comment>
<feature type="transmembrane region" description="Helical" evidence="6">
    <location>
        <begin position="46"/>
        <end position="69"/>
    </location>
</feature>
<feature type="transmembrane region" description="Helical" evidence="6">
    <location>
        <begin position="271"/>
        <end position="288"/>
    </location>
</feature>
<keyword evidence="4 6" id="KW-1133">Transmembrane helix</keyword>
<name>A0ABY7AM07_9ALTE</name>
<feature type="transmembrane region" description="Helical" evidence="6">
    <location>
        <begin position="242"/>
        <end position="264"/>
    </location>
</feature>
<evidence type="ECO:0000256" key="4">
    <source>
        <dbReference type="ARBA" id="ARBA00022989"/>
    </source>
</evidence>
<organism evidence="7 8">
    <name type="scientific">Catenovulum adriaticum</name>
    <dbReference type="NCBI Taxonomy" id="2984846"/>
    <lineage>
        <taxon>Bacteria</taxon>
        <taxon>Pseudomonadati</taxon>
        <taxon>Pseudomonadota</taxon>
        <taxon>Gammaproteobacteria</taxon>
        <taxon>Alteromonadales</taxon>
        <taxon>Alteromonadaceae</taxon>
        <taxon>Catenovulum</taxon>
    </lineage>
</organism>
<dbReference type="Proteomes" id="UP001163726">
    <property type="component" value="Chromosome"/>
</dbReference>
<evidence type="ECO:0000256" key="5">
    <source>
        <dbReference type="ARBA" id="ARBA00023136"/>
    </source>
</evidence>
<evidence type="ECO:0000256" key="6">
    <source>
        <dbReference type="RuleBase" id="RU363041"/>
    </source>
</evidence>
<keyword evidence="6" id="KW-1003">Cell membrane</keyword>
<dbReference type="InterPro" id="IPR002781">
    <property type="entry name" value="TM_pro_TauE-like"/>
</dbReference>
<keyword evidence="5 6" id="KW-0472">Membrane</keyword>
<feature type="transmembrane region" description="Helical" evidence="6">
    <location>
        <begin position="213"/>
        <end position="230"/>
    </location>
</feature>
<feature type="transmembrane region" description="Helical" evidence="6">
    <location>
        <begin position="81"/>
        <end position="99"/>
    </location>
</feature>
<comment type="caution">
    <text evidence="6">Lacks conserved residue(s) required for the propagation of feature annotation.</text>
</comment>
<gene>
    <name evidence="7" type="ORF">OLW01_01795</name>
</gene>
<feature type="transmembrane region" description="Helical" evidence="6">
    <location>
        <begin position="9"/>
        <end position="26"/>
    </location>
</feature>
<feature type="transmembrane region" description="Helical" evidence="6">
    <location>
        <begin position="294"/>
        <end position="310"/>
    </location>
</feature>
<feature type="transmembrane region" description="Helical" evidence="6">
    <location>
        <begin position="105"/>
        <end position="125"/>
    </location>
</feature>
<dbReference type="EMBL" id="CP109965">
    <property type="protein sequence ID" value="WAJ70574.1"/>
    <property type="molecule type" value="Genomic_DNA"/>
</dbReference>
<proteinExistence type="inferred from homology"/>
<keyword evidence="8" id="KW-1185">Reference proteome</keyword>